<dbReference type="Proteomes" id="UP000245207">
    <property type="component" value="Unassembled WGS sequence"/>
</dbReference>
<dbReference type="InterPro" id="IPR027417">
    <property type="entry name" value="P-loop_NTPase"/>
</dbReference>
<dbReference type="STRING" id="35608.A0A2U1QP45"/>
<evidence type="ECO:0000313" key="2">
    <source>
        <dbReference type="Proteomes" id="UP000245207"/>
    </source>
</evidence>
<dbReference type="EMBL" id="PKPP01000007">
    <property type="protein sequence ID" value="PWA99774.1"/>
    <property type="molecule type" value="Genomic_DNA"/>
</dbReference>
<proteinExistence type="predicted"/>
<dbReference type="AlphaFoldDB" id="A0A2U1QP45"/>
<gene>
    <name evidence="1" type="ORF">CTI12_AA003010</name>
</gene>
<evidence type="ECO:0000313" key="1">
    <source>
        <dbReference type="EMBL" id="PWA99774.1"/>
    </source>
</evidence>
<sequence length="156" mass="17242">MNAVKNVVTPNLRTGRLQLIDINVHTVNPTVAVYNDKGLMATNCIDIVDQALLRPGRINKKIEFPNPNEDGNLLPDKKVVSFVDLVYSILSKHSFSGNITGSSDVAKGFCEGCAFEGDFTRSNSAVFNERSSDPWFKQRYSAPTVQGTYTFRPPIT</sequence>
<accession>A0A2U1QP45</accession>
<dbReference type="Gene3D" id="3.40.50.300">
    <property type="entry name" value="P-loop containing nucleotide triphosphate hydrolases"/>
    <property type="match status" value="1"/>
</dbReference>
<name>A0A2U1QP45_ARTAN</name>
<dbReference type="OrthoDB" id="2187at2759"/>
<dbReference type="SUPFAM" id="SSF52540">
    <property type="entry name" value="P-loop containing nucleoside triphosphate hydrolases"/>
    <property type="match status" value="1"/>
</dbReference>
<comment type="caution">
    <text evidence="1">The sequence shown here is derived from an EMBL/GenBank/DDBJ whole genome shotgun (WGS) entry which is preliminary data.</text>
</comment>
<protein>
    <submittedName>
        <fullName evidence="1">Uncharacterized protein</fullName>
    </submittedName>
</protein>
<reference evidence="1 2" key="1">
    <citation type="journal article" date="2018" name="Mol. Plant">
        <title>The genome of Artemisia annua provides insight into the evolution of Asteraceae family and artemisinin biosynthesis.</title>
        <authorList>
            <person name="Shen Q."/>
            <person name="Zhang L."/>
            <person name="Liao Z."/>
            <person name="Wang S."/>
            <person name="Yan T."/>
            <person name="Shi P."/>
            <person name="Liu M."/>
            <person name="Fu X."/>
            <person name="Pan Q."/>
            <person name="Wang Y."/>
            <person name="Lv Z."/>
            <person name="Lu X."/>
            <person name="Zhang F."/>
            <person name="Jiang W."/>
            <person name="Ma Y."/>
            <person name="Chen M."/>
            <person name="Hao X."/>
            <person name="Li L."/>
            <person name="Tang Y."/>
            <person name="Lv G."/>
            <person name="Zhou Y."/>
            <person name="Sun X."/>
            <person name="Brodelius P.E."/>
            <person name="Rose J.K.C."/>
            <person name="Tang K."/>
        </authorList>
    </citation>
    <scope>NUCLEOTIDE SEQUENCE [LARGE SCALE GENOMIC DNA]</scope>
    <source>
        <strain evidence="2">cv. Huhao1</strain>
        <tissue evidence="1">Leaf</tissue>
    </source>
</reference>
<organism evidence="1 2">
    <name type="scientific">Artemisia annua</name>
    <name type="common">Sweet wormwood</name>
    <dbReference type="NCBI Taxonomy" id="35608"/>
    <lineage>
        <taxon>Eukaryota</taxon>
        <taxon>Viridiplantae</taxon>
        <taxon>Streptophyta</taxon>
        <taxon>Embryophyta</taxon>
        <taxon>Tracheophyta</taxon>
        <taxon>Spermatophyta</taxon>
        <taxon>Magnoliopsida</taxon>
        <taxon>eudicotyledons</taxon>
        <taxon>Gunneridae</taxon>
        <taxon>Pentapetalae</taxon>
        <taxon>asterids</taxon>
        <taxon>campanulids</taxon>
        <taxon>Asterales</taxon>
        <taxon>Asteraceae</taxon>
        <taxon>Asteroideae</taxon>
        <taxon>Anthemideae</taxon>
        <taxon>Artemisiinae</taxon>
        <taxon>Artemisia</taxon>
    </lineage>
</organism>
<keyword evidence="2" id="KW-1185">Reference proteome</keyword>